<feature type="transmembrane region" description="Helical" evidence="7">
    <location>
        <begin position="144"/>
        <end position="166"/>
    </location>
</feature>
<name>A0AAD9VZZ1_PHOAM</name>
<feature type="transmembrane region" description="Helical" evidence="7">
    <location>
        <begin position="186"/>
        <end position="203"/>
    </location>
</feature>
<keyword evidence="9" id="KW-1185">Reference proteome</keyword>
<keyword evidence="4 7" id="KW-1133">Transmembrane helix</keyword>
<gene>
    <name evidence="8" type="ORF">N8I77_008913</name>
</gene>
<feature type="binding site" evidence="6">
    <location>
        <position position="168"/>
    </location>
    <ligand>
        <name>Zn(2+)</name>
        <dbReference type="ChEBI" id="CHEBI:29105"/>
    </ligand>
</feature>
<evidence type="ECO:0000256" key="4">
    <source>
        <dbReference type="ARBA" id="ARBA00022989"/>
    </source>
</evidence>
<dbReference type="GO" id="GO:0038023">
    <property type="term" value="F:signaling receptor activity"/>
    <property type="evidence" value="ECO:0007669"/>
    <property type="project" value="TreeGrafter"/>
</dbReference>
<organism evidence="8 9">
    <name type="scientific">Phomopsis amygdali</name>
    <name type="common">Fusicoccum amygdali</name>
    <dbReference type="NCBI Taxonomy" id="1214568"/>
    <lineage>
        <taxon>Eukaryota</taxon>
        <taxon>Fungi</taxon>
        <taxon>Dikarya</taxon>
        <taxon>Ascomycota</taxon>
        <taxon>Pezizomycotina</taxon>
        <taxon>Sordariomycetes</taxon>
        <taxon>Sordariomycetidae</taxon>
        <taxon>Diaporthales</taxon>
        <taxon>Diaporthaceae</taxon>
        <taxon>Diaporthe</taxon>
    </lineage>
</organism>
<accession>A0AAD9VZZ1</accession>
<comment type="subcellular location">
    <subcellularLocation>
        <location evidence="1">Membrane</location>
        <topology evidence="1">Multi-pass membrane protein</topology>
    </subcellularLocation>
</comment>
<feature type="transmembrane region" description="Helical" evidence="7">
    <location>
        <begin position="278"/>
        <end position="297"/>
    </location>
</feature>
<keyword evidence="5 7" id="KW-0472">Membrane</keyword>
<evidence type="ECO:0000256" key="6">
    <source>
        <dbReference type="PIRSR" id="PIRSR604254-1"/>
    </source>
</evidence>
<dbReference type="Proteomes" id="UP001265746">
    <property type="component" value="Unassembled WGS sequence"/>
</dbReference>
<dbReference type="GO" id="GO:0016020">
    <property type="term" value="C:membrane"/>
    <property type="evidence" value="ECO:0007669"/>
    <property type="project" value="UniProtKB-SubCell"/>
</dbReference>
<evidence type="ECO:0000256" key="5">
    <source>
        <dbReference type="ARBA" id="ARBA00023136"/>
    </source>
</evidence>
<protein>
    <submittedName>
        <fullName evidence="8">Uncharacterized protein</fullName>
    </submittedName>
</protein>
<feature type="transmembrane region" description="Helical" evidence="7">
    <location>
        <begin position="245"/>
        <end position="266"/>
    </location>
</feature>
<dbReference type="AlphaFoldDB" id="A0AAD9VZZ1"/>
<feature type="transmembrane region" description="Helical" evidence="7">
    <location>
        <begin position="317"/>
        <end position="337"/>
    </location>
</feature>
<comment type="caution">
    <text evidence="8">The sequence shown here is derived from an EMBL/GenBank/DDBJ whole genome shotgun (WGS) entry which is preliminary data.</text>
</comment>
<keyword evidence="6" id="KW-0479">Metal-binding</keyword>
<reference evidence="8" key="1">
    <citation type="submission" date="2023-06" db="EMBL/GenBank/DDBJ databases">
        <authorList>
            <person name="Noh H."/>
        </authorList>
    </citation>
    <scope>NUCLEOTIDE SEQUENCE</scope>
    <source>
        <strain evidence="8">DUCC20226</strain>
    </source>
</reference>
<keyword evidence="3 7" id="KW-0812">Transmembrane</keyword>
<evidence type="ECO:0000313" key="8">
    <source>
        <dbReference type="EMBL" id="KAK2602375.1"/>
    </source>
</evidence>
<dbReference type="EMBL" id="JAUJFL010000005">
    <property type="protein sequence ID" value="KAK2602375.1"/>
    <property type="molecule type" value="Genomic_DNA"/>
</dbReference>
<dbReference type="PANTHER" id="PTHR20855:SF52">
    <property type="entry name" value="ADIPONECTIN RECEPTOR PROTEIN"/>
    <property type="match status" value="1"/>
</dbReference>
<dbReference type="PANTHER" id="PTHR20855">
    <property type="entry name" value="ADIPOR/PROGESTIN RECEPTOR-RELATED"/>
    <property type="match status" value="1"/>
</dbReference>
<feature type="transmembrane region" description="Helical" evidence="7">
    <location>
        <begin position="215"/>
        <end position="233"/>
    </location>
</feature>
<evidence type="ECO:0000256" key="2">
    <source>
        <dbReference type="ARBA" id="ARBA00007018"/>
    </source>
</evidence>
<dbReference type="Pfam" id="PF03006">
    <property type="entry name" value="HlyIII"/>
    <property type="match status" value="1"/>
</dbReference>
<feature type="binding site" evidence="6">
    <location>
        <position position="315"/>
    </location>
    <ligand>
        <name>Zn(2+)</name>
        <dbReference type="ChEBI" id="CHEBI:29105"/>
    </ligand>
</feature>
<sequence>MLHRSGTARAEKEHLVPLYLEGHLMAALLVAGSTPGGTRRRLSFRRVERWSDPLQSDEDRARAKKAVELLLWSEIEEWQQHGSDHIQTGYRRACGSVQGCLWSWTYIHNETVNIWSHILGALVFISLPAYVFREIPTRYHAATATDVVICSTYFLGVTLCFILSTIFHTFMSHSEAAYLFNMKLDFQGVLVLMWGATVPLVYYSFPCESHLQAGYLGLITALAVACSAVTFLPRFSGPHLGPYRAALFGAFGVGSFALPIAHGVMVHGLKEEWNRVGLGWVLWTVVCDGVGVVVYGLKFPEKWFPRRFDLFGASHQLMHMFVVLAALTYTCAVIMAFDYRHEKGVICGTQYI</sequence>
<evidence type="ECO:0000313" key="9">
    <source>
        <dbReference type="Proteomes" id="UP001265746"/>
    </source>
</evidence>
<proteinExistence type="inferred from homology"/>
<evidence type="ECO:0000256" key="1">
    <source>
        <dbReference type="ARBA" id="ARBA00004141"/>
    </source>
</evidence>
<dbReference type="GO" id="GO:0006882">
    <property type="term" value="P:intracellular zinc ion homeostasis"/>
    <property type="evidence" value="ECO:0007669"/>
    <property type="project" value="TreeGrafter"/>
</dbReference>
<feature type="binding site" evidence="6">
    <location>
        <position position="319"/>
    </location>
    <ligand>
        <name>Zn(2+)</name>
        <dbReference type="ChEBI" id="CHEBI:29105"/>
    </ligand>
</feature>
<dbReference type="InterPro" id="IPR004254">
    <property type="entry name" value="AdipoR/HlyIII-related"/>
</dbReference>
<keyword evidence="6" id="KW-0862">Zinc</keyword>
<comment type="similarity">
    <text evidence="2">Belongs to the ADIPOR family.</text>
</comment>
<evidence type="ECO:0000256" key="3">
    <source>
        <dbReference type="ARBA" id="ARBA00022692"/>
    </source>
</evidence>
<evidence type="ECO:0000256" key="7">
    <source>
        <dbReference type="SAM" id="Phobius"/>
    </source>
</evidence>
<dbReference type="GO" id="GO:0046872">
    <property type="term" value="F:metal ion binding"/>
    <property type="evidence" value="ECO:0007669"/>
    <property type="project" value="UniProtKB-KW"/>
</dbReference>